<feature type="compositionally biased region" description="Pro residues" evidence="1">
    <location>
        <begin position="60"/>
        <end position="74"/>
    </location>
</feature>
<name>A0A9Q1GED7_SYNKA</name>
<accession>A0A9Q1GED7</accession>
<protein>
    <submittedName>
        <fullName evidence="2">Uncharacterized protein</fullName>
    </submittedName>
</protein>
<comment type="caution">
    <text evidence="2">The sequence shown here is derived from an EMBL/GenBank/DDBJ whole genome shotgun (WGS) entry which is preliminary data.</text>
</comment>
<dbReference type="OrthoDB" id="6080158at2759"/>
<proteinExistence type="predicted"/>
<organism evidence="2 3">
    <name type="scientific">Synaphobranchus kaupii</name>
    <name type="common">Kaup's arrowtooth eel</name>
    <dbReference type="NCBI Taxonomy" id="118154"/>
    <lineage>
        <taxon>Eukaryota</taxon>
        <taxon>Metazoa</taxon>
        <taxon>Chordata</taxon>
        <taxon>Craniata</taxon>
        <taxon>Vertebrata</taxon>
        <taxon>Euteleostomi</taxon>
        <taxon>Actinopterygii</taxon>
        <taxon>Neopterygii</taxon>
        <taxon>Teleostei</taxon>
        <taxon>Anguilliformes</taxon>
        <taxon>Synaphobranchidae</taxon>
        <taxon>Synaphobranchus</taxon>
    </lineage>
</organism>
<evidence type="ECO:0000256" key="1">
    <source>
        <dbReference type="SAM" id="MobiDB-lite"/>
    </source>
</evidence>
<evidence type="ECO:0000313" key="3">
    <source>
        <dbReference type="Proteomes" id="UP001152622"/>
    </source>
</evidence>
<evidence type="ECO:0000313" key="2">
    <source>
        <dbReference type="EMBL" id="KAJ8382372.1"/>
    </source>
</evidence>
<dbReference type="EMBL" id="JAINUF010000001">
    <property type="protein sequence ID" value="KAJ8382372.1"/>
    <property type="molecule type" value="Genomic_DNA"/>
</dbReference>
<feature type="region of interest" description="Disordered" evidence="1">
    <location>
        <begin position="53"/>
        <end position="85"/>
    </location>
</feature>
<keyword evidence="3" id="KW-1185">Reference proteome</keyword>
<sequence>MDPADPAQVRVALEQQRAMLGRHQSHLDAVTHYLQTLSSCVVELTTTLRASPQGIAPQQPSAPPPPPRPPPAPVREPRLPPSEKSFDQFAGEMKRVFNRSKLDKGIEMGYSISPILFTAAFEIILIGGRPMVRGVRSQSDQRLPALRSYMDDVTTVLQTAACTSRLLKRLE</sequence>
<dbReference type="Proteomes" id="UP001152622">
    <property type="component" value="Chromosome 1"/>
</dbReference>
<gene>
    <name evidence="2" type="ORF">SKAU_G00031500</name>
</gene>
<reference evidence="2" key="1">
    <citation type="journal article" date="2023" name="Science">
        <title>Genome structures resolve the early diversification of teleost fishes.</title>
        <authorList>
            <person name="Parey E."/>
            <person name="Louis A."/>
            <person name="Montfort J."/>
            <person name="Bouchez O."/>
            <person name="Roques C."/>
            <person name="Iampietro C."/>
            <person name="Lluch J."/>
            <person name="Castinel A."/>
            <person name="Donnadieu C."/>
            <person name="Desvignes T."/>
            <person name="Floi Bucao C."/>
            <person name="Jouanno E."/>
            <person name="Wen M."/>
            <person name="Mejri S."/>
            <person name="Dirks R."/>
            <person name="Jansen H."/>
            <person name="Henkel C."/>
            <person name="Chen W.J."/>
            <person name="Zahm M."/>
            <person name="Cabau C."/>
            <person name="Klopp C."/>
            <person name="Thompson A.W."/>
            <person name="Robinson-Rechavi M."/>
            <person name="Braasch I."/>
            <person name="Lecointre G."/>
            <person name="Bobe J."/>
            <person name="Postlethwait J.H."/>
            <person name="Berthelot C."/>
            <person name="Roest Crollius H."/>
            <person name="Guiguen Y."/>
        </authorList>
    </citation>
    <scope>NUCLEOTIDE SEQUENCE</scope>
    <source>
        <strain evidence="2">WJC10195</strain>
    </source>
</reference>
<dbReference type="AlphaFoldDB" id="A0A9Q1GED7"/>